<dbReference type="InterPro" id="IPR010994">
    <property type="entry name" value="RuvA_2-like"/>
</dbReference>
<comment type="caution">
    <text evidence="2">The sequence shown here is derived from an EMBL/GenBank/DDBJ whole genome shotgun (WGS) entry which is preliminary data.</text>
</comment>
<dbReference type="RefSeq" id="WP_119013545.1">
    <property type="nucleotide sequence ID" value="NZ_QXNC01000018.1"/>
</dbReference>
<dbReference type="GO" id="GO:0015627">
    <property type="term" value="C:type II protein secretion system complex"/>
    <property type="evidence" value="ECO:0007669"/>
    <property type="project" value="TreeGrafter"/>
</dbReference>
<dbReference type="Proteomes" id="UP000295182">
    <property type="component" value="Unassembled WGS sequence"/>
</dbReference>
<dbReference type="GO" id="GO:0015628">
    <property type="term" value="P:protein secretion by the type II secretion system"/>
    <property type="evidence" value="ECO:0007669"/>
    <property type="project" value="TreeGrafter"/>
</dbReference>
<evidence type="ECO:0000313" key="3">
    <source>
        <dbReference type="Proteomes" id="UP000295182"/>
    </source>
</evidence>
<evidence type="ECO:0000256" key="1">
    <source>
        <dbReference type="SAM" id="SignalP"/>
    </source>
</evidence>
<dbReference type="AlphaFoldDB" id="A0A4R2N5G0"/>
<keyword evidence="3" id="KW-1185">Reference proteome</keyword>
<evidence type="ECO:0000313" key="2">
    <source>
        <dbReference type="EMBL" id="TCP16057.1"/>
    </source>
</evidence>
<dbReference type="InterPro" id="IPR051675">
    <property type="entry name" value="Endo/Exo/Phosphatase_dom_1"/>
</dbReference>
<dbReference type="PANTHER" id="PTHR21180:SF32">
    <property type="entry name" value="ENDONUCLEASE_EXONUCLEASE_PHOSPHATASE FAMILY DOMAIN-CONTAINING PROTEIN 1"/>
    <property type="match status" value="1"/>
</dbReference>
<dbReference type="EMBL" id="SLXH01000021">
    <property type="protein sequence ID" value="TCP16057.1"/>
    <property type="molecule type" value="Genomic_DNA"/>
</dbReference>
<keyword evidence="1" id="KW-0732">Signal</keyword>
<feature type="signal peptide" evidence="1">
    <location>
        <begin position="1"/>
        <end position="19"/>
    </location>
</feature>
<dbReference type="Pfam" id="PF12836">
    <property type="entry name" value="HHH_3"/>
    <property type="match status" value="1"/>
</dbReference>
<dbReference type="OrthoDB" id="8687931at2"/>
<feature type="chain" id="PRO_5020905569" evidence="1">
    <location>
        <begin position="20"/>
        <end position="132"/>
    </location>
</feature>
<name>A0A4R2N5G0_9BURK</name>
<dbReference type="SUPFAM" id="SSF47781">
    <property type="entry name" value="RuvA domain 2-like"/>
    <property type="match status" value="1"/>
</dbReference>
<sequence length="132" mass="13328">MLKKLLMLIAMLYAAAAFAAVDVNKATAAELDGIKGIGPAISGKILEERKKGSFKDWNDLIGRVSGIGETSAARFSASGLTINGSAYSGAPAKKAPEVRPAANAKEAAATAKKDVPMAPAVAPMAAASGAKK</sequence>
<accession>A0A4R2N5G0</accession>
<dbReference type="Gene3D" id="1.10.150.320">
    <property type="entry name" value="Photosystem II 12 kDa extrinsic protein"/>
    <property type="match status" value="1"/>
</dbReference>
<organism evidence="2 3">
    <name type="scientific">Simplicispira metamorpha</name>
    <dbReference type="NCBI Taxonomy" id="80881"/>
    <lineage>
        <taxon>Bacteria</taxon>
        <taxon>Pseudomonadati</taxon>
        <taxon>Pseudomonadota</taxon>
        <taxon>Betaproteobacteria</taxon>
        <taxon>Burkholderiales</taxon>
        <taxon>Comamonadaceae</taxon>
        <taxon>Simplicispira</taxon>
    </lineage>
</organism>
<gene>
    <name evidence="2" type="ORF">EV674_12146</name>
</gene>
<protein>
    <submittedName>
        <fullName evidence="2">Competence protein ComEA</fullName>
    </submittedName>
</protein>
<dbReference type="PANTHER" id="PTHR21180">
    <property type="entry name" value="ENDONUCLEASE/EXONUCLEASE/PHOSPHATASE FAMILY DOMAIN-CONTAINING PROTEIN 1"/>
    <property type="match status" value="1"/>
</dbReference>
<reference evidence="2 3" key="1">
    <citation type="submission" date="2019-03" db="EMBL/GenBank/DDBJ databases">
        <title>Genomic Encyclopedia of Type Strains, Phase IV (KMG-IV): sequencing the most valuable type-strain genomes for metagenomic binning, comparative biology and taxonomic classification.</title>
        <authorList>
            <person name="Goeker M."/>
        </authorList>
    </citation>
    <scope>NUCLEOTIDE SEQUENCE [LARGE SCALE GENOMIC DNA]</scope>
    <source>
        <strain evidence="2 3">DSM 1837</strain>
    </source>
</reference>
<proteinExistence type="predicted"/>